<keyword evidence="6" id="KW-1185">Reference proteome</keyword>
<evidence type="ECO:0000313" key="5">
    <source>
        <dbReference type="EMBL" id="MER9405617.1"/>
    </source>
</evidence>
<evidence type="ECO:0000259" key="4">
    <source>
        <dbReference type="PROSITE" id="PS01124"/>
    </source>
</evidence>
<dbReference type="SMART" id="SM00342">
    <property type="entry name" value="HTH_ARAC"/>
    <property type="match status" value="1"/>
</dbReference>
<dbReference type="PRINTS" id="PR00032">
    <property type="entry name" value="HTHARAC"/>
</dbReference>
<dbReference type="Proteomes" id="UP001433071">
    <property type="component" value="Unassembled WGS sequence"/>
</dbReference>
<dbReference type="RefSeq" id="WP_352559023.1">
    <property type="nucleotide sequence ID" value="NZ_JAMYQB010000012.1"/>
</dbReference>
<accession>A0ABV1Z0V6</accession>
<feature type="domain" description="HTH araC/xylS-type" evidence="4">
    <location>
        <begin position="189"/>
        <end position="287"/>
    </location>
</feature>
<evidence type="ECO:0000256" key="3">
    <source>
        <dbReference type="ARBA" id="ARBA00023163"/>
    </source>
</evidence>
<name>A0ABV1Z0V6_9HYPH</name>
<protein>
    <submittedName>
        <fullName evidence="5">AraC family transcriptional regulator</fullName>
    </submittedName>
</protein>
<dbReference type="InterPro" id="IPR018060">
    <property type="entry name" value="HTH_AraC"/>
</dbReference>
<gene>
    <name evidence="5" type="ORF">NKI36_16415</name>
</gene>
<dbReference type="Gene3D" id="1.10.10.60">
    <property type="entry name" value="Homeodomain-like"/>
    <property type="match status" value="1"/>
</dbReference>
<dbReference type="PROSITE" id="PS00041">
    <property type="entry name" value="HTH_ARAC_FAMILY_1"/>
    <property type="match status" value="1"/>
</dbReference>
<dbReference type="InterPro" id="IPR009057">
    <property type="entry name" value="Homeodomain-like_sf"/>
</dbReference>
<proteinExistence type="predicted"/>
<dbReference type="EMBL" id="JAMYQB010000012">
    <property type="protein sequence ID" value="MER9405617.1"/>
    <property type="molecule type" value="Genomic_DNA"/>
</dbReference>
<keyword evidence="1" id="KW-0805">Transcription regulation</keyword>
<dbReference type="SUPFAM" id="SSF46689">
    <property type="entry name" value="Homeodomain-like"/>
    <property type="match status" value="2"/>
</dbReference>
<evidence type="ECO:0000313" key="6">
    <source>
        <dbReference type="Proteomes" id="UP001433071"/>
    </source>
</evidence>
<dbReference type="PROSITE" id="PS01124">
    <property type="entry name" value="HTH_ARAC_FAMILY_2"/>
    <property type="match status" value="1"/>
</dbReference>
<organism evidence="5 6">
    <name type="scientific">Mesorhizobium caraganae</name>
    <dbReference type="NCBI Taxonomy" id="483206"/>
    <lineage>
        <taxon>Bacteria</taxon>
        <taxon>Pseudomonadati</taxon>
        <taxon>Pseudomonadota</taxon>
        <taxon>Alphaproteobacteria</taxon>
        <taxon>Hyphomicrobiales</taxon>
        <taxon>Phyllobacteriaceae</taxon>
        <taxon>Mesorhizobium</taxon>
    </lineage>
</organism>
<evidence type="ECO:0000256" key="1">
    <source>
        <dbReference type="ARBA" id="ARBA00023015"/>
    </source>
</evidence>
<keyword evidence="2" id="KW-0238">DNA-binding</keyword>
<keyword evidence="3" id="KW-0804">Transcription</keyword>
<dbReference type="PANTHER" id="PTHR46796">
    <property type="entry name" value="HTH-TYPE TRANSCRIPTIONAL ACTIVATOR RHAS-RELATED"/>
    <property type="match status" value="1"/>
</dbReference>
<dbReference type="InterPro" id="IPR050204">
    <property type="entry name" value="AraC_XylS_family_regulators"/>
</dbReference>
<reference evidence="5 6" key="1">
    <citation type="journal article" date="2024" name="Proc. Natl. Acad. Sci. U.S.A.">
        <title>The evolutionary genomics of adaptation to stress in wild rhizobium bacteria.</title>
        <authorList>
            <person name="Kehlet-Delgado H."/>
            <person name="Montoya A.P."/>
            <person name="Jensen K.T."/>
            <person name="Wendlandt C.E."/>
            <person name="Dexheimer C."/>
            <person name="Roberts M."/>
            <person name="Torres Martinez L."/>
            <person name="Friesen M.L."/>
            <person name="Griffitts J.S."/>
            <person name="Porter S.S."/>
        </authorList>
    </citation>
    <scope>NUCLEOTIDE SEQUENCE [LARGE SCALE GENOMIC DNA]</scope>
    <source>
        <strain evidence="5 6">M0641</strain>
    </source>
</reference>
<dbReference type="Pfam" id="PF12833">
    <property type="entry name" value="HTH_18"/>
    <property type="match status" value="1"/>
</dbReference>
<dbReference type="PANTHER" id="PTHR46796:SF6">
    <property type="entry name" value="ARAC SUBFAMILY"/>
    <property type="match status" value="1"/>
</dbReference>
<dbReference type="InterPro" id="IPR020449">
    <property type="entry name" value="Tscrpt_reg_AraC-type_HTH"/>
</dbReference>
<sequence length="292" mass="32707">MSFRPLLGDGRIRSREEKSEALQTAAWVDSSVVFDNRRWVCREAELRWTAPHHLIVLTEEGGTSHTSIRSGAKSVYDGMDRPGDLTFVPAGAERLGTYRDVNLSYSALWIDPEFPGSESLADTPILVNRSDNVIATLLSSLRVEMALGHKPDTGYVEHLAALVSLRVAMLAGEQLPAVRYGRLSRRTFARIREYIDARINSDISLGELASVAEMRVDTFARRFKATTGLAPYAYVIEERVRRAEVVLRETGASIGTIAFRFGFSSQSHFTTTFRRLRGMTPRAYRVQFSLES</sequence>
<evidence type="ECO:0000256" key="2">
    <source>
        <dbReference type="ARBA" id="ARBA00023125"/>
    </source>
</evidence>
<comment type="caution">
    <text evidence="5">The sequence shown here is derived from an EMBL/GenBank/DDBJ whole genome shotgun (WGS) entry which is preliminary data.</text>
</comment>
<dbReference type="InterPro" id="IPR018062">
    <property type="entry name" value="HTH_AraC-typ_CS"/>
</dbReference>